<evidence type="ECO:0000256" key="11">
    <source>
        <dbReference type="ARBA" id="ARBA00039995"/>
    </source>
</evidence>
<dbReference type="GO" id="GO:0004614">
    <property type="term" value="F:phosphoglucomutase activity"/>
    <property type="evidence" value="ECO:0007669"/>
    <property type="project" value="UniProtKB-EC"/>
</dbReference>
<evidence type="ECO:0000256" key="6">
    <source>
        <dbReference type="ARBA" id="ARBA00012728"/>
    </source>
</evidence>
<evidence type="ECO:0000256" key="14">
    <source>
        <dbReference type="RuleBase" id="RU004326"/>
    </source>
</evidence>
<evidence type="ECO:0000256" key="13">
    <source>
        <dbReference type="ARBA" id="ARBA00041467"/>
    </source>
</evidence>
<comment type="similarity">
    <text evidence="5 14">Belongs to the phosphohexose mutase family.</text>
</comment>
<feature type="domain" description="Alpha-D-phosphohexomutase alpha/beta/alpha" evidence="17">
    <location>
        <begin position="177"/>
        <end position="277"/>
    </location>
</feature>
<dbReference type="Proteomes" id="UP000184148">
    <property type="component" value="Unassembled WGS sequence"/>
</dbReference>
<evidence type="ECO:0000259" key="15">
    <source>
        <dbReference type="Pfam" id="PF00408"/>
    </source>
</evidence>
<evidence type="ECO:0000259" key="18">
    <source>
        <dbReference type="Pfam" id="PF02880"/>
    </source>
</evidence>
<feature type="domain" description="Alpha-D-phosphohexomutase C-terminal" evidence="15">
    <location>
        <begin position="431"/>
        <end position="482"/>
    </location>
</feature>
<evidence type="ECO:0000256" key="12">
    <source>
        <dbReference type="ARBA" id="ARBA00041398"/>
    </source>
</evidence>
<evidence type="ECO:0000256" key="2">
    <source>
        <dbReference type="ARBA" id="ARBA00001946"/>
    </source>
</evidence>
<dbReference type="GO" id="GO:0006166">
    <property type="term" value="P:purine ribonucleoside salvage"/>
    <property type="evidence" value="ECO:0007669"/>
    <property type="project" value="TreeGrafter"/>
</dbReference>
<evidence type="ECO:0000313" key="20">
    <source>
        <dbReference type="Proteomes" id="UP000184148"/>
    </source>
</evidence>
<evidence type="ECO:0000256" key="8">
    <source>
        <dbReference type="ARBA" id="ARBA00022723"/>
    </source>
</evidence>
<dbReference type="PANTHER" id="PTHR45745:SF1">
    <property type="entry name" value="PHOSPHOGLUCOMUTASE 2B-RELATED"/>
    <property type="match status" value="1"/>
</dbReference>
<dbReference type="InterPro" id="IPR036900">
    <property type="entry name" value="A-D-PHexomutase_C_sf"/>
</dbReference>
<organism evidence="19 20">
    <name type="scientific">Desulforamulus putei DSM 12395</name>
    <dbReference type="NCBI Taxonomy" id="1121429"/>
    <lineage>
        <taxon>Bacteria</taxon>
        <taxon>Bacillati</taxon>
        <taxon>Bacillota</taxon>
        <taxon>Clostridia</taxon>
        <taxon>Eubacteriales</taxon>
        <taxon>Peptococcaceae</taxon>
        <taxon>Desulforamulus</taxon>
    </lineage>
</organism>
<comment type="cofactor">
    <cofactor evidence="2">
        <name>Mg(2+)</name>
        <dbReference type="ChEBI" id="CHEBI:18420"/>
    </cofactor>
</comment>
<keyword evidence="8 14" id="KW-0479">Metal-binding</keyword>
<sequence>MTHKISFGTDGWRGIIAKDFTFDNVRLVARAVAAYIKGQGLGERGLVVGRDNRFLAEEFAEAVAEEFVQQGIPVFLCCGATPTPVTAYAIKIHGAAGAVMLTASHNPPPYNGFKFIPEYAGPALPHITKKIEENIAKLQAGEPCDAYELTPPEGRYGRLLEEEKPRACSCTEHNPFDDYVKHIASLVDLQAIGRAGLKAVIDPMYGAGIGYLEHILGEAGVQLEVIHNHRDPLFGGTLPEPTGKSLAELKSRVKAGGAHLGLALDGDADRFGIIDAGGEYITPNQFLPLLYYHLLTVKGWRGPVARTVATTHLLDRLAAKYGQPVYESPVGFKYIGQNLLEKDCILGGEESGGLSIKGHIPEKDGILAGLLAAEMVACHGKSLTELLQQVYAEFGRLYSERLDIHTSPEQKADILDQLKDFAPDELAGQAVREKITLDGTKLVLADGAWVLIRPSGTEPLFRVYVEANSPEQKNQLQQQVKDLLKLR</sequence>
<dbReference type="InterPro" id="IPR005846">
    <property type="entry name" value="A-D-PHexomutase_a/b/a-III"/>
</dbReference>
<dbReference type="Gene3D" id="3.30.310.50">
    <property type="entry name" value="Alpha-D-phosphohexomutase, C-terminal domain"/>
    <property type="match status" value="1"/>
</dbReference>
<evidence type="ECO:0000256" key="1">
    <source>
        <dbReference type="ARBA" id="ARBA00000443"/>
    </source>
</evidence>
<reference evidence="20" key="1">
    <citation type="submission" date="2016-11" db="EMBL/GenBank/DDBJ databases">
        <authorList>
            <person name="Varghese N."/>
            <person name="Submissions S."/>
        </authorList>
    </citation>
    <scope>NUCLEOTIDE SEQUENCE [LARGE SCALE GENOMIC DNA]</scope>
    <source>
        <strain evidence="20">DSM 12395</strain>
    </source>
</reference>
<dbReference type="AlphaFoldDB" id="A0A1M4VDC4"/>
<name>A0A1M4VDC4_9FIRM</name>
<proteinExistence type="inferred from homology"/>
<comment type="pathway">
    <text evidence="4">Lipid metabolism.</text>
</comment>
<evidence type="ECO:0000256" key="3">
    <source>
        <dbReference type="ARBA" id="ARBA00005164"/>
    </source>
</evidence>
<dbReference type="EMBL" id="FQUY01000004">
    <property type="protein sequence ID" value="SHE66959.1"/>
    <property type="molecule type" value="Genomic_DNA"/>
</dbReference>
<keyword evidence="10" id="KW-0413">Isomerase</keyword>
<evidence type="ECO:0000259" key="17">
    <source>
        <dbReference type="Pfam" id="PF02879"/>
    </source>
</evidence>
<dbReference type="SUPFAM" id="SSF53738">
    <property type="entry name" value="Phosphoglucomutase, first 3 domains"/>
    <property type="match status" value="2"/>
</dbReference>
<evidence type="ECO:0000256" key="4">
    <source>
        <dbReference type="ARBA" id="ARBA00005189"/>
    </source>
</evidence>
<dbReference type="GO" id="GO:0008973">
    <property type="term" value="F:phosphopentomutase activity"/>
    <property type="evidence" value="ECO:0007669"/>
    <property type="project" value="TreeGrafter"/>
</dbReference>
<keyword evidence="20" id="KW-1185">Reference proteome</keyword>
<dbReference type="OrthoDB" id="9806956at2"/>
<gene>
    <name evidence="19" type="ORF">SAMN02745133_00891</name>
</gene>
<dbReference type="InterPro" id="IPR005844">
    <property type="entry name" value="A-D-PHexomutase_a/b/a-I"/>
</dbReference>
<dbReference type="PANTHER" id="PTHR45745">
    <property type="entry name" value="PHOSPHOMANNOMUTASE 45A"/>
    <property type="match status" value="1"/>
</dbReference>
<dbReference type="Pfam" id="PF00408">
    <property type="entry name" value="PGM_PMM_IV"/>
    <property type="match status" value="1"/>
</dbReference>
<evidence type="ECO:0000259" key="16">
    <source>
        <dbReference type="Pfam" id="PF02878"/>
    </source>
</evidence>
<dbReference type="InterPro" id="IPR005841">
    <property type="entry name" value="Alpha-D-phosphohexomutase_SF"/>
</dbReference>
<dbReference type="STRING" id="1121429.SAMN02745133_00891"/>
<accession>A0A1M4VDC4</accession>
<protein>
    <recommendedName>
        <fullName evidence="11">Phosphoglucomutase</fullName>
        <ecNumber evidence="6">5.4.2.2</ecNumber>
    </recommendedName>
    <alternativeName>
        <fullName evidence="13">Alpha-phosphoglucomutase</fullName>
    </alternativeName>
    <alternativeName>
        <fullName evidence="12">Glucose phosphomutase</fullName>
    </alternativeName>
</protein>
<dbReference type="GO" id="GO:0005975">
    <property type="term" value="P:carbohydrate metabolic process"/>
    <property type="evidence" value="ECO:0007669"/>
    <property type="project" value="InterPro"/>
</dbReference>
<dbReference type="InterPro" id="IPR005843">
    <property type="entry name" value="A-D-PHexomutase_C"/>
</dbReference>
<dbReference type="Pfam" id="PF02878">
    <property type="entry name" value="PGM_PMM_I"/>
    <property type="match status" value="1"/>
</dbReference>
<evidence type="ECO:0000256" key="10">
    <source>
        <dbReference type="ARBA" id="ARBA00023235"/>
    </source>
</evidence>
<feature type="domain" description="Alpha-D-phosphohexomutase alpha/beta/alpha" evidence="16">
    <location>
        <begin position="5"/>
        <end position="139"/>
    </location>
</feature>
<dbReference type="Pfam" id="PF02879">
    <property type="entry name" value="PGM_PMM_II"/>
    <property type="match status" value="1"/>
</dbReference>
<dbReference type="Gene3D" id="3.40.120.10">
    <property type="entry name" value="Alpha-D-Glucose-1,6-Bisphosphate, subunit A, domain 3"/>
    <property type="match status" value="3"/>
</dbReference>
<dbReference type="EC" id="5.4.2.2" evidence="6"/>
<comment type="catalytic activity">
    <reaction evidence="1">
        <text>alpha-D-glucose 1-phosphate = alpha-D-glucose 6-phosphate</text>
        <dbReference type="Rhea" id="RHEA:23536"/>
        <dbReference type="ChEBI" id="CHEBI:58225"/>
        <dbReference type="ChEBI" id="CHEBI:58601"/>
        <dbReference type="EC" id="5.4.2.2"/>
    </reaction>
</comment>
<dbReference type="GO" id="GO:0000287">
    <property type="term" value="F:magnesium ion binding"/>
    <property type="evidence" value="ECO:0007669"/>
    <property type="project" value="InterPro"/>
</dbReference>
<evidence type="ECO:0000256" key="5">
    <source>
        <dbReference type="ARBA" id="ARBA00010231"/>
    </source>
</evidence>
<comment type="pathway">
    <text evidence="3">Glycolipid metabolism; diglucosyl-diacylglycerol biosynthesis.</text>
</comment>
<dbReference type="InterPro" id="IPR016055">
    <property type="entry name" value="A-D-PHexomutase_a/b/a-I/II/III"/>
</dbReference>
<evidence type="ECO:0000256" key="7">
    <source>
        <dbReference type="ARBA" id="ARBA00022553"/>
    </source>
</evidence>
<dbReference type="PROSITE" id="PS00710">
    <property type="entry name" value="PGM_PMM"/>
    <property type="match status" value="1"/>
</dbReference>
<evidence type="ECO:0000256" key="9">
    <source>
        <dbReference type="ARBA" id="ARBA00022842"/>
    </source>
</evidence>
<evidence type="ECO:0000313" key="19">
    <source>
        <dbReference type="EMBL" id="SHE66959.1"/>
    </source>
</evidence>
<keyword evidence="7" id="KW-0597">Phosphoprotein</keyword>
<dbReference type="Pfam" id="PF02880">
    <property type="entry name" value="PGM_PMM_III"/>
    <property type="match status" value="1"/>
</dbReference>
<dbReference type="CDD" id="cd05800">
    <property type="entry name" value="PGM_like2"/>
    <property type="match status" value="1"/>
</dbReference>
<dbReference type="RefSeq" id="WP_073236346.1">
    <property type="nucleotide sequence ID" value="NZ_FQUY01000004.1"/>
</dbReference>
<dbReference type="PRINTS" id="PR00509">
    <property type="entry name" value="PGMPMM"/>
</dbReference>
<dbReference type="InterPro" id="IPR016066">
    <property type="entry name" value="A-D-PHexomutase_CS"/>
</dbReference>
<feature type="domain" description="Alpha-D-phosphohexomutase alpha/beta/alpha" evidence="18">
    <location>
        <begin position="283"/>
        <end position="393"/>
    </location>
</feature>
<keyword evidence="9 14" id="KW-0460">Magnesium</keyword>
<dbReference type="SUPFAM" id="SSF55957">
    <property type="entry name" value="Phosphoglucomutase, C-terminal domain"/>
    <property type="match status" value="1"/>
</dbReference>
<dbReference type="InterPro" id="IPR005845">
    <property type="entry name" value="A-D-PHexomutase_a/b/a-II"/>
</dbReference>